<sequence>MILHSQIIGEGKPFIILHGLLGMGDNWKTLARQFSLLGFEIHLVDQRNHGRSFHSDEFNYELLANDLYNYCKHHGLADLLLLGHSMGGKTAMQFATEHPDMVSKLLVADIAPKAYPQHHQDIFKALLSLDFERIKTRGEAEEVLSKYIKEAGIRQFLLKNLYWKEKGVLGLRANLEILNREIEEVGKPLPENAIYTGATLFLAGANSGYINAMDEILIKKHFPAASIVTISNAGHWLHAENPKEFYDRVTRFISGEDTEG</sequence>
<feature type="domain" description="AB hydrolase-1" evidence="2">
    <location>
        <begin position="12"/>
        <end position="113"/>
    </location>
</feature>
<dbReference type="GO" id="GO:0016787">
    <property type="term" value="F:hydrolase activity"/>
    <property type="evidence" value="ECO:0007669"/>
    <property type="project" value="UniProtKB-KW"/>
</dbReference>
<dbReference type="PRINTS" id="PR00111">
    <property type="entry name" value="ABHYDROLASE"/>
</dbReference>
<dbReference type="PANTHER" id="PTHR46118">
    <property type="entry name" value="PROTEIN ABHD11"/>
    <property type="match status" value="1"/>
</dbReference>
<name>A0A2S0HU92_9FLAO</name>
<keyword evidence="4" id="KW-1185">Reference proteome</keyword>
<evidence type="ECO:0000256" key="1">
    <source>
        <dbReference type="ARBA" id="ARBA00022801"/>
    </source>
</evidence>
<dbReference type="InterPro" id="IPR029058">
    <property type="entry name" value="AB_hydrolase_fold"/>
</dbReference>
<dbReference type="PANTHER" id="PTHR46118:SF4">
    <property type="entry name" value="PROTEIN ABHD11"/>
    <property type="match status" value="1"/>
</dbReference>
<dbReference type="KEGG" id="aue:C5O00_03335"/>
<dbReference type="OrthoDB" id="9808398at2"/>
<protein>
    <submittedName>
        <fullName evidence="3">Alpha/beta hydrolase</fullName>
    </submittedName>
</protein>
<dbReference type="Proteomes" id="UP000238442">
    <property type="component" value="Chromosome"/>
</dbReference>
<keyword evidence="1 3" id="KW-0378">Hydrolase</keyword>
<dbReference type="SUPFAM" id="SSF53474">
    <property type="entry name" value="alpha/beta-Hydrolases"/>
    <property type="match status" value="1"/>
</dbReference>
<dbReference type="Pfam" id="PF00561">
    <property type="entry name" value="Abhydrolase_1"/>
    <property type="match status" value="1"/>
</dbReference>
<reference evidence="3 4" key="1">
    <citation type="submission" date="2018-02" db="EMBL/GenBank/DDBJ databases">
        <title>Genomic analysis of the strain RR4-38 isolated from a seawater recirculating aquaculture system.</title>
        <authorList>
            <person name="Kim Y.-S."/>
            <person name="Jang Y.H."/>
            <person name="Kim K.-H."/>
        </authorList>
    </citation>
    <scope>NUCLEOTIDE SEQUENCE [LARGE SCALE GENOMIC DNA]</scope>
    <source>
        <strain evidence="3 4">RR4-38</strain>
    </source>
</reference>
<evidence type="ECO:0000259" key="2">
    <source>
        <dbReference type="Pfam" id="PF00561"/>
    </source>
</evidence>
<evidence type="ECO:0000313" key="4">
    <source>
        <dbReference type="Proteomes" id="UP000238442"/>
    </source>
</evidence>
<evidence type="ECO:0000313" key="3">
    <source>
        <dbReference type="EMBL" id="AVI50251.1"/>
    </source>
</evidence>
<dbReference type="Gene3D" id="3.40.50.1820">
    <property type="entry name" value="alpha/beta hydrolase"/>
    <property type="match status" value="1"/>
</dbReference>
<dbReference type="RefSeq" id="WP_105214934.1">
    <property type="nucleotide sequence ID" value="NZ_CP027062.1"/>
</dbReference>
<dbReference type="InterPro" id="IPR000073">
    <property type="entry name" value="AB_hydrolase_1"/>
</dbReference>
<dbReference type="EMBL" id="CP027062">
    <property type="protein sequence ID" value="AVI50251.1"/>
    <property type="molecule type" value="Genomic_DNA"/>
</dbReference>
<accession>A0A2S0HU92</accession>
<dbReference type="AlphaFoldDB" id="A0A2S0HU92"/>
<proteinExistence type="predicted"/>
<gene>
    <name evidence="3" type="ORF">C5O00_03335</name>
</gene>
<organism evidence="3 4">
    <name type="scientific">Pukyongia salina</name>
    <dbReference type="NCBI Taxonomy" id="2094025"/>
    <lineage>
        <taxon>Bacteria</taxon>
        <taxon>Pseudomonadati</taxon>
        <taxon>Bacteroidota</taxon>
        <taxon>Flavobacteriia</taxon>
        <taxon>Flavobacteriales</taxon>
        <taxon>Flavobacteriaceae</taxon>
        <taxon>Pukyongia</taxon>
    </lineage>
</organism>